<dbReference type="GO" id="GO:0007409">
    <property type="term" value="P:axonogenesis"/>
    <property type="evidence" value="ECO:0007669"/>
    <property type="project" value="TreeGrafter"/>
</dbReference>
<dbReference type="GO" id="GO:0045202">
    <property type="term" value="C:synapse"/>
    <property type="evidence" value="ECO:0007669"/>
    <property type="project" value="TreeGrafter"/>
</dbReference>
<feature type="compositionally biased region" description="Polar residues" evidence="1">
    <location>
        <begin position="294"/>
        <end position="305"/>
    </location>
</feature>
<feature type="compositionally biased region" description="Polar residues" evidence="1">
    <location>
        <begin position="197"/>
        <end position="207"/>
    </location>
</feature>
<feature type="compositionally biased region" description="Polar residues" evidence="1">
    <location>
        <begin position="426"/>
        <end position="439"/>
    </location>
</feature>
<feature type="compositionally biased region" description="Low complexity" evidence="1">
    <location>
        <begin position="561"/>
        <end position="579"/>
    </location>
</feature>
<sequence>MSPVGTTSTNTITPQVHEDGSTTEFVEETSDMTSMDANSRSNQQSGSGSVLESMNKSQSTNEGYTKSTLTKTGDVGKGSQNESISENGQYVNEIVSTTTVIRGDQSDSETLTFSNVIQTPQSTSSGNTSNEAGSEQYDSFETSKEVSGSGASVGTSTTTSTSIAVEDSCSSSEQKDGKGLYSALSRLISVDPDPLPASTSNELTANESSFSRSTSLTTTSGPGMSQSQSSSIVREISDGVTTTEMEELCSEVKTYITTTVTKVITLPDGSRKEVISNITKTVSIEENVPPDSPSIKNLSLHSSPQRFPPIEDQGEAIDSDAPSTPDFDNSDDVINAAIETVVECSKNIIEQSSVKDVANKEGLTKINVVVEQKAFKEKVESPLSHKSITIESLAHDSTPAGSPVSTAHSESDLGAIPKVPKPLNSHVYNKSRSESNVSTFEEKQESSQTMFKTRSSGIEEETEIRTSKLHEVLKNEKVVTDNDTMTTTTTTVSEVILDPSSLSSSGFREVPTTGIQVIDESLARVKEHLAKDDECSSQEILETMETDAEGNIITRTITTTITSTSNEESSATTQSSAQTFVTTNEEEIEKKLESWGKPLGLPSPIRPSSPKGASNPNPEPSKPKESRSKRQARSSDPAPVYMDLAYVPHHGNVLYSDIEFFKRVRARYYVFSGVEPSREVFDALLAAKKEWEDKDMEVTIIPTYDSDTLGYWVAANEEALAELHIDLAPSASRCTINLQDHETSCAAYRLEF</sequence>
<proteinExistence type="predicted"/>
<comment type="caution">
    <text evidence="2">The sequence shown here is derived from an EMBL/GenBank/DDBJ whole genome shotgun (WGS) entry which is preliminary data.</text>
</comment>
<dbReference type="PANTHER" id="PTHR13843">
    <property type="entry name" value="MICROTUBULE-ASSOCIATED PROTEIN"/>
    <property type="match status" value="1"/>
</dbReference>
<evidence type="ECO:0008006" key="4">
    <source>
        <dbReference type="Google" id="ProtNLM"/>
    </source>
</evidence>
<evidence type="ECO:0000313" key="2">
    <source>
        <dbReference type="EMBL" id="TRY67004.1"/>
    </source>
</evidence>
<dbReference type="GO" id="GO:0005829">
    <property type="term" value="C:cytosol"/>
    <property type="evidence" value="ECO:0007669"/>
    <property type="project" value="TreeGrafter"/>
</dbReference>
<feature type="region of interest" description="Disordered" evidence="1">
    <location>
        <begin position="192"/>
        <end position="234"/>
    </location>
</feature>
<dbReference type="GO" id="GO:0003779">
    <property type="term" value="F:actin binding"/>
    <property type="evidence" value="ECO:0007669"/>
    <property type="project" value="TreeGrafter"/>
</dbReference>
<feature type="compositionally biased region" description="Polar residues" evidence="1">
    <location>
        <begin position="1"/>
        <end position="14"/>
    </location>
</feature>
<feature type="compositionally biased region" description="Polar residues" evidence="1">
    <location>
        <begin position="78"/>
        <end position="89"/>
    </location>
</feature>
<dbReference type="AlphaFoldDB" id="A0A553NNJ2"/>
<dbReference type="GO" id="GO:0005874">
    <property type="term" value="C:microtubule"/>
    <property type="evidence" value="ECO:0007669"/>
    <property type="project" value="InterPro"/>
</dbReference>
<feature type="compositionally biased region" description="Polar residues" evidence="1">
    <location>
        <begin position="446"/>
        <end position="456"/>
    </location>
</feature>
<feature type="compositionally biased region" description="Low complexity" evidence="1">
    <location>
        <begin position="38"/>
        <end position="49"/>
    </location>
</feature>
<feature type="compositionally biased region" description="Polar residues" evidence="1">
    <location>
        <begin position="114"/>
        <end position="140"/>
    </location>
</feature>
<feature type="compositionally biased region" description="Low complexity" evidence="1">
    <location>
        <begin position="208"/>
        <end position="231"/>
    </location>
</feature>
<dbReference type="GO" id="GO:0016358">
    <property type="term" value="P:dendrite development"/>
    <property type="evidence" value="ECO:0007669"/>
    <property type="project" value="TreeGrafter"/>
</dbReference>
<dbReference type="OMA" id="VPMAFQP"/>
<dbReference type="Proteomes" id="UP000318571">
    <property type="component" value="Chromosome 4"/>
</dbReference>
<feature type="compositionally biased region" description="Low complexity" evidence="1">
    <location>
        <begin position="146"/>
        <end position="162"/>
    </location>
</feature>
<keyword evidence="3" id="KW-1185">Reference proteome</keyword>
<dbReference type="PANTHER" id="PTHR13843:SF12">
    <property type="entry name" value="ATPASE F1_V1_A1 COMPLEX ALPHA_BETA SUBUNIT NUCLEOTIDE-BINDING DOMAIN-CONTAINING PROTEIN"/>
    <property type="match status" value="1"/>
</dbReference>
<feature type="compositionally biased region" description="Polar residues" evidence="1">
    <location>
        <begin position="50"/>
        <end position="71"/>
    </location>
</feature>
<feature type="region of interest" description="Disordered" evidence="1">
    <location>
        <begin position="285"/>
        <end position="324"/>
    </location>
</feature>
<feature type="compositionally biased region" description="Polar residues" evidence="1">
    <location>
        <begin position="399"/>
        <end position="408"/>
    </location>
</feature>
<dbReference type="EMBL" id="VCGU01000011">
    <property type="protein sequence ID" value="TRY67004.1"/>
    <property type="molecule type" value="Genomic_DNA"/>
</dbReference>
<name>A0A553NNJ2_TIGCA</name>
<evidence type="ECO:0000313" key="3">
    <source>
        <dbReference type="Proteomes" id="UP000318571"/>
    </source>
</evidence>
<dbReference type="GO" id="GO:0043025">
    <property type="term" value="C:neuronal cell body"/>
    <property type="evidence" value="ECO:0007669"/>
    <property type="project" value="TreeGrafter"/>
</dbReference>
<evidence type="ECO:0000256" key="1">
    <source>
        <dbReference type="SAM" id="MobiDB-lite"/>
    </source>
</evidence>
<reference evidence="2 3" key="1">
    <citation type="journal article" date="2018" name="Nat. Ecol. Evol.">
        <title>Genomic signatures of mitonuclear coevolution across populations of Tigriopus californicus.</title>
        <authorList>
            <person name="Barreto F.S."/>
            <person name="Watson E.T."/>
            <person name="Lima T.G."/>
            <person name="Willett C.S."/>
            <person name="Edmands S."/>
            <person name="Li W."/>
            <person name="Burton R.S."/>
        </authorList>
    </citation>
    <scope>NUCLEOTIDE SEQUENCE [LARGE SCALE GENOMIC DNA]</scope>
    <source>
        <strain evidence="2 3">San Diego</strain>
    </source>
</reference>
<organism evidence="2 3">
    <name type="scientific">Tigriopus californicus</name>
    <name type="common">Marine copepod</name>
    <dbReference type="NCBI Taxonomy" id="6832"/>
    <lineage>
        <taxon>Eukaryota</taxon>
        <taxon>Metazoa</taxon>
        <taxon>Ecdysozoa</taxon>
        <taxon>Arthropoda</taxon>
        <taxon>Crustacea</taxon>
        <taxon>Multicrustacea</taxon>
        <taxon>Hexanauplia</taxon>
        <taxon>Copepoda</taxon>
        <taxon>Harpacticoida</taxon>
        <taxon>Harpacticidae</taxon>
        <taxon>Tigriopus</taxon>
    </lineage>
</organism>
<dbReference type="GO" id="GO:0000226">
    <property type="term" value="P:microtubule cytoskeleton organization"/>
    <property type="evidence" value="ECO:0007669"/>
    <property type="project" value="InterPro"/>
</dbReference>
<dbReference type="STRING" id="6832.A0A553NNJ2"/>
<gene>
    <name evidence="2" type="ORF">TCAL_02317</name>
</gene>
<feature type="region of interest" description="Disordered" evidence="1">
    <location>
        <begin position="114"/>
        <end position="176"/>
    </location>
</feature>
<feature type="region of interest" description="Disordered" evidence="1">
    <location>
        <begin position="395"/>
        <end position="462"/>
    </location>
</feature>
<feature type="region of interest" description="Disordered" evidence="1">
    <location>
        <begin position="1"/>
        <end position="89"/>
    </location>
</feature>
<accession>A0A553NNJ2</accession>
<feature type="region of interest" description="Disordered" evidence="1">
    <location>
        <begin position="561"/>
        <end position="636"/>
    </location>
</feature>
<dbReference type="GO" id="GO:0008017">
    <property type="term" value="F:microtubule binding"/>
    <property type="evidence" value="ECO:0007669"/>
    <property type="project" value="InterPro"/>
</dbReference>
<protein>
    <recommendedName>
        <fullName evidence="4">Microtubule-associated protein futsch</fullName>
    </recommendedName>
</protein>
<dbReference type="InterPro" id="IPR026074">
    <property type="entry name" value="MAP1"/>
</dbReference>
<dbReference type="GO" id="GO:0005875">
    <property type="term" value="C:microtubule associated complex"/>
    <property type="evidence" value="ECO:0007669"/>
    <property type="project" value="TreeGrafter"/>
</dbReference>
<dbReference type="GO" id="GO:0030425">
    <property type="term" value="C:dendrite"/>
    <property type="evidence" value="ECO:0007669"/>
    <property type="project" value="TreeGrafter"/>
</dbReference>
<dbReference type="GO" id="GO:0031114">
    <property type="term" value="P:regulation of microtubule depolymerization"/>
    <property type="evidence" value="ECO:0007669"/>
    <property type="project" value="TreeGrafter"/>
</dbReference>